<keyword evidence="5 9" id="KW-0812">Transmembrane</keyword>
<dbReference type="GO" id="GO:0005789">
    <property type="term" value="C:endoplasmic reticulum membrane"/>
    <property type="evidence" value="ECO:0007669"/>
    <property type="project" value="UniProtKB-SubCell"/>
</dbReference>
<evidence type="ECO:0000256" key="6">
    <source>
        <dbReference type="ARBA" id="ARBA00022824"/>
    </source>
</evidence>
<evidence type="ECO:0000256" key="7">
    <source>
        <dbReference type="ARBA" id="ARBA00022989"/>
    </source>
</evidence>
<evidence type="ECO:0000313" key="10">
    <source>
        <dbReference type="Proteomes" id="UP000504608"/>
    </source>
</evidence>
<feature type="transmembrane region" description="Helical" evidence="9">
    <location>
        <begin position="145"/>
        <end position="165"/>
    </location>
</feature>
<dbReference type="RefSeq" id="XP_022986034.1">
    <property type="nucleotide sequence ID" value="XM_023130266.1"/>
</dbReference>
<keyword evidence="3" id="KW-0328">Glycosyltransferase</keyword>
<gene>
    <name evidence="11" type="primary">LOC111483892</name>
</gene>
<evidence type="ECO:0000256" key="8">
    <source>
        <dbReference type="ARBA" id="ARBA00023136"/>
    </source>
</evidence>
<evidence type="ECO:0000256" key="5">
    <source>
        <dbReference type="ARBA" id="ARBA00022692"/>
    </source>
</evidence>
<dbReference type="KEGG" id="cmax:111483892"/>
<evidence type="ECO:0000256" key="2">
    <source>
        <dbReference type="ARBA" id="ARBA00004922"/>
    </source>
</evidence>
<name>A0A6J1JEY9_CUCMA</name>
<reference evidence="11" key="1">
    <citation type="submission" date="2025-08" db="UniProtKB">
        <authorList>
            <consortium name="RefSeq"/>
        </authorList>
    </citation>
    <scope>IDENTIFICATION</scope>
    <source>
        <tissue evidence="11">Young leaves</tissue>
    </source>
</reference>
<protein>
    <submittedName>
        <fullName evidence="11">Uncharacterized protein LOC111483892 isoform X1</fullName>
    </submittedName>
</protein>
<proteinExistence type="predicted"/>
<keyword evidence="4" id="KW-0808">Transferase</keyword>
<dbReference type="PANTHER" id="PTHR13036">
    <property type="entry name" value="BETA1,4 MANNOSYLTRANSFERASE"/>
    <property type="match status" value="1"/>
</dbReference>
<dbReference type="AlphaFoldDB" id="A0A6J1JEY9"/>
<keyword evidence="8 9" id="KW-0472">Membrane</keyword>
<dbReference type="PANTHER" id="PTHR13036:SF0">
    <property type="entry name" value="CHITOBIOSYLDIPHOSPHODOLICHOL BETA-MANNOSYLTRANSFERASE"/>
    <property type="match status" value="1"/>
</dbReference>
<dbReference type="GO" id="GO:0000030">
    <property type="term" value="F:mannosyltransferase activity"/>
    <property type="evidence" value="ECO:0007669"/>
    <property type="project" value="InterPro"/>
</dbReference>
<comment type="pathway">
    <text evidence="2">Protein modification; protein glycosylation.</text>
</comment>
<evidence type="ECO:0000256" key="9">
    <source>
        <dbReference type="SAM" id="Phobius"/>
    </source>
</evidence>
<keyword evidence="6" id="KW-0256">Endoplasmic reticulum</keyword>
<accession>A0A6J1JEY9</accession>
<evidence type="ECO:0000256" key="4">
    <source>
        <dbReference type="ARBA" id="ARBA00022679"/>
    </source>
</evidence>
<sequence length="201" mass="23365">MHRISHNQQPPTREVAEQNFLERVFVRKGKGGRACVVVLGDLGRSPRMQYQALSLSRQNPPSVPTLIAVKWDSVLKRSAYIIDWHNLGHTLLTLSLGRNSNFVAAYRCLELKSILGRWQMAPFVSRRQCNMSWLKTGISSKRMRLMGGFISFFFMFSFFICRATVFPHCFTPRKMRKMRLHNDIIPSLMVFKVVLAMVREW</sequence>
<evidence type="ECO:0000313" key="11">
    <source>
        <dbReference type="RefSeq" id="XP_022986034.1"/>
    </source>
</evidence>
<dbReference type="Proteomes" id="UP000504608">
    <property type="component" value="Unplaced"/>
</dbReference>
<dbReference type="InterPro" id="IPR026051">
    <property type="entry name" value="ALG1-like"/>
</dbReference>
<dbReference type="GeneID" id="111483892"/>
<evidence type="ECO:0000256" key="1">
    <source>
        <dbReference type="ARBA" id="ARBA00004389"/>
    </source>
</evidence>
<evidence type="ECO:0000256" key="3">
    <source>
        <dbReference type="ARBA" id="ARBA00022676"/>
    </source>
</evidence>
<keyword evidence="7 9" id="KW-1133">Transmembrane helix</keyword>
<comment type="subcellular location">
    <subcellularLocation>
        <location evidence="1">Endoplasmic reticulum membrane</location>
        <topology evidence="1">Single-pass membrane protein</topology>
    </subcellularLocation>
</comment>
<keyword evidence="10" id="KW-1185">Reference proteome</keyword>
<organism evidence="10 11">
    <name type="scientific">Cucurbita maxima</name>
    <name type="common">Pumpkin</name>
    <name type="synonym">Winter squash</name>
    <dbReference type="NCBI Taxonomy" id="3661"/>
    <lineage>
        <taxon>Eukaryota</taxon>
        <taxon>Viridiplantae</taxon>
        <taxon>Streptophyta</taxon>
        <taxon>Embryophyta</taxon>
        <taxon>Tracheophyta</taxon>
        <taxon>Spermatophyta</taxon>
        <taxon>Magnoliopsida</taxon>
        <taxon>eudicotyledons</taxon>
        <taxon>Gunneridae</taxon>
        <taxon>Pentapetalae</taxon>
        <taxon>rosids</taxon>
        <taxon>fabids</taxon>
        <taxon>Cucurbitales</taxon>
        <taxon>Cucurbitaceae</taxon>
        <taxon>Cucurbiteae</taxon>
        <taxon>Cucurbita</taxon>
    </lineage>
</organism>
<dbReference type="OrthoDB" id="614844at2759"/>